<reference evidence="7" key="1">
    <citation type="submission" date="2018-11" db="EMBL/GenBank/DDBJ databases">
        <authorList>
            <person name="Alioto T."/>
            <person name="Alioto T."/>
        </authorList>
    </citation>
    <scope>NUCLEOTIDE SEQUENCE</scope>
</reference>
<dbReference type="SMART" id="SM00249">
    <property type="entry name" value="PHD"/>
    <property type="match status" value="1"/>
</dbReference>
<evidence type="ECO:0000256" key="3">
    <source>
        <dbReference type="ARBA" id="ARBA00022771"/>
    </source>
</evidence>
<dbReference type="Proteomes" id="UP000596742">
    <property type="component" value="Unassembled WGS sequence"/>
</dbReference>
<dbReference type="OrthoDB" id="6153983at2759"/>
<sequence length="167" mass="19617">MKRDYDVRILEREYKIGDLVYVLDTAKIKGRAKKLDPPWKGPGLVCEKLSSYVYKIKLQKSVLTINHDRLKPCKDREVPPWLKQCQHRLQDGEDVTKATNPDLYCLCRKPDDELFMIQCDFCNEWYHGACVDLTPELADTMVKFRCPRSELWHRKVTLHIKANIPVV</sequence>
<evidence type="ECO:0000256" key="5">
    <source>
        <dbReference type="ARBA" id="ARBA00023242"/>
    </source>
</evidence>
<keyword evidence="8" id="KW-1185">Reference proteome</keyword>
<dbReference type="GO" id="GO:0048188">
    <property type="term" value="C:Set1C/COMPASS complex"/>
    <property type="evidence" value="ECO:0007669"/>
    <property type="project" value="InterPro"/>
</dbReference>
<dbReference type="InterPro" id="IPR019787">
    <property type="entry name" value="Znf_PHD-finger"/>
</dbReference>
<evidence type="ECO:0000256" key="4">
    <source>
        <dbReference type="ARBA" id="ARBA00022833"/>
    </source>
</evidence>
<dbReference type="EMBL" id="UYJE01000579">
    <property type="protein sequence ID" value="VDH94350.1"/>
    <property type="molecule type" value="Genomic_DNA"/>
</dbReference>
<keyword evidence="4" id="KW-0862">Zinc</keyword>
<evidence type="ECO:0000256" key="1">
    <source>
        <dbReference type="ARBA" id="ARBA00004123"/>
    </source>
</evidence>
<dbReference type="Gene3D" id="3.30.40.10">
    <property type="entry name" value="Zinc/RING finger domain, C3HC4 (zinc finger)"/>
    <property type="match status" value="1"/>
</dbReference>
<protein>
    <recommendedName>
        <fullName evidence="6">Zinc finger PHD-type domain-containing protein</fullName>
    </recommendedName>
</protein>
<name>A0A8B6BTD1_MYTGA</name>
<dbReference type="Pfam" id="PF00628">
    <property type="entry name" value="PHD"/>
    <property type="match status" value="1"/>
</dbReference>
<dbReference type="AlphaFoldDB" id="A0A8B6BTD1"/>
<evidence type="ECO:0000256" key="2">
    <source>
        <dbReference type="ARBA" id="ARBA00022723"/>
    </source>
</evidence>
<evidence type="ECO:0000313" key="8">
    <source>
        <dbReference type="Proteomes" id="UP000596742"/>
    </source>
</evidence>
<comment type="caution">
    <text evidence="7">The sequence shown here is derived from an EMBL/GenBank/DDBJ whole genome shotgun (WGS) entry which is preliminary data.</text>
</comment>
<proteinExistence type="predicted"/>
<organism evidence="7 8">
    <name type="scientific">Mytilus galloprovincialis</name>
    <name type="common">Mediterranean mussel</name>
    <dbReference type="NCBI Taxonomy" id="29158"/>
    <lineage>
        <taxon>Eukaryota</taxon>
        <taxon>Metazoa</taxon>
        <taxon>Spiralia</taxon>
        <taxon>Lophotrochozoa</taxon>
        <taxon>Mollusca</taxon>
        <taxon>Bivalvia</taxon>
        <taxon>Autobranchia</taxon>
        <taxon>Pteriomorphia</taxon>
        <taxon>Mytilida</taxon>
        <taxon>Mytiloidea</taxon>
        <taxon>Mytilidae</taxon>
        <taxon>Mytilinae</taxon>
        <taxon>Mytilus</taxon>
    </lineage>
</organism>
<feature type="domain" description="Zinc finger PHD-type" evidence="6">
    <location>
        <begin position="104"/>
        <end position="150"/>
    </location>
</feature>
<keyword evidence="5" id="KW-0539">Nucleus</keyword>
<dbReference type="InterPro" id="IPR011011">
    <property type="entry name" value="Znf_FYVE_PHD"/>
</dbReference>
<dbReference type="PANTHER" id="PTHR46174:SF1">
    <property type="entry name" value="CXXC-TYPE ZINC FINGER PROTEIN 1"/>
    <property type="match status" value="1"/>
</dbReference>
<dbReference type="GO" id="GO:0045893">
    <property type="term" value="P:positive regulation of DNA-templated transcription"/>
    <property type="evidence" value="ECO:0007669"/>
    <property type="project" value="TreeGrafter"/>
</dbReference>
<evidence type="ECO:0000313" key="7">
    <source>
        <dbReference type="EMBL" id="VDH94350.1"/>
    </source>
</evidence>
<evidence type="ECO:0000259" key="6">
    <source>
        <dbReference type="SMART" id="SM00249"/>
    </source>
</evidence>
<gene>
    <name evidence="7" type="ORF">MGAL_10B084101</name>
</gene>
<comment type="subcellular location">
    <subcellularLocation>
        <location evidence="1">Nucleus</location>
    </subcellularLocation>
</comment>
<accession>A0A8B6BTD1</accession>
<dbReference type="InterPro" id="IPR037869">
    <property type="entry name" value="Spp1/CFP1"/>
</dbReference>
<dbReference type="PANTHER" id="PTHR46174">
    <property type="entry name" value="CXXC-TYPE ZINC FINGER PROTEIN 1"/>
    <property type="match status" value="1"/>
</dbReference>
<dbReference type="GO" id="GO:0008270">
    <property type="term" value="F:zinc ion binding"/>
    <property type="evidence" value="ECO:0007669"/>
    <property type="project" value="UniProtKB-KW"/>
</dbReference>
<dbReference type="InterPro" id="IPR001965">
    <property type="entry name" value="Znf_PHD"/>
</dbReference>
<keyword evidence="3" id="KW-0863">Zinc-finger</keyword>
<dbReference type="InterPro" id="IPR013083">
    <property type="entry name" value="Znf_RING/FYVE/PHD"/>
</dbReference>
<dbReference type="SUPFAM" id="SSF57903">
    <property type="entry name" value="FYVE/PHD zinc finger"/>
    <property type="match status" value="1"/>
</dbReference>
<keyword evidence="2" id="KW-0479">Metal-binding</keyword>